<evidence type="ECO:0000313" key="2">
    <source>
        <dbReference type="Proteomes" id="UP000237319"/>
    </source>
</evidence>
<reference evidence="1 2" key="1">
    <citation type="submission" date="2017-11" db="EMBL/GenBank/DDBJ databases">
        <title>Genome sequence of Lysinibacillus sphaericus, a lignin-degrading bacteria isolated from municipal solid waste soil.</title>
        <authorList>
            <person name="Persinoti G.F."/>
            <person name="Paixao D.A."/>
            <person name="Bugg T.D."/>
            <person name="Squina F.M."/>
        </authorList>
    </citation>
    <scope>NUCLEOTIDE SEQUENCE [LARGE SCALE GENOMIC DNA]</scope>
    <source>
        <strain evidence="1 2">A1</strain>
    </source>
</reference>
<proteinExistence type="predicted"/>
<sequence>MCVAVSVCSRINIVLDAVLLPVKKPPVAPIKGVMNTKYEPNVFAAVTDSS</sequence>
<keyword evidence="2" id="KW-1185">Reference proteome</keyword>
<gene>
    <name evidence="1" type="ORF">LYSIN_00026</name>
</gene>
<accession>A0A2S5CWR0</accession>
<protein>
    <submittedName>
        <fullName evidence="1">Uncharacterized protein</fullName>
    </submittedName>
</protein>
<dbReference type="AlphaFoldDB" id="A0A2S5CWR0"/>
<comment type="caution">
    <text evidence="1">The sequence shown here is derived from an EMBL/GenBank/DDBJ whole genome shotgun (WGS) entry which is preliminary data.</text>
</comment>
<name>A0A2S5CWR0_LYSSH</name>
<evidence type="ECO:0000313" key="1">
    <source>
        <dbReference type="EMBL" id="POZ55244.1"/>
    </source>
</evidence>
<dbReference type="EMBL" id="PGLV01000001">
    <property type="protein sequence ID" value="POZ55244.1"/>
    <property type="molecule type" value="Genomic_DNA"/>
</dbReference>
<dbReference type="Proteomes" id="UP000237319">
    <property type="component" value="Unassembled WGS sequence"/>
</dbReference>
<organism evidence="1 2">
    <name type="scientific">Lysinibacillus sphaericus</name>
    <name type="common">Bacillus sphaericus</name>
    <dbReference type="NCBI Taxonomy" id="1421"/>
    <lineage>
        <taxon>Bacteria</taxon>
        <taxon>Bacillati</taxon>
        <taxon>Bacillota</taxon>
        <taxon>Bacilli</taxon>
        <taxon>Bacillales</taxon>
        <taxon>Bacillaceae</taxon>
        <taxon>Lysinibacillus</taxon>
    </lineage>
</organism>